<dbReference type="SUPFAM" id="SSF54427">
    <property type="entry name" value="NTF2-like"/>
    <property type="match status" value="1"/>
</dbReference>
<reference evidence="2" key="1">
    <citation type="submission" date="2020-05" db="EMBL/GenBank/DDBJ databases">
        <authorList>
            <person name="Chiriac C."/>
            <person name="Salcher M."/>
            <person name="Ghai R."/>
            <person name="Kavagutti S V."/>
        </authorList>
    </citation>
    <scope>NUCLEOTIDE SEQUENCE</scope>
</reference>
<gene>
    <name evidence="2" type="ORF">UFOPK1493_03832</name>
</gene>
<protein>
    <submittedName>
        <fullName evidence="2">Unannotated protein</fullName>
    </submittedName>
</protein>
<dbReference type="Pfam" id="PF12680">
    <property type="entry name" value="SnoaL_2"/>
    <property type="match status" value="1"/>
</dbReference>
<sequence>MTGHAPDGHAPDDPVAKLAADHPVNRQLAAYNDHDLERFVACFHPTCRLVAADGTVRAAGHDQLREAYTPVFAVPGRRAVILDRIALGDWVVDHEEVWNDAGDRFEALVTYRLADGEIVEMRMH</sequence>
<accession>A0A6J6FYH2</accession>
<dbReference type="InterPro" id="IPR037401">
    <property type="entry name" value="SnoaL-like"/>
</dbReference>
<proteinExistence type="predicted"/>
<name>A0A6J6FYH2_9ZZZZ</name>
<evidence type="ECO:0000259" key="1">
    <source>
        <dbReference type="Pfam" id="PF12680"/>
    </source>
</evidence>
<dbReference type="AlphaFoldDB" id="A0A6J6FYH2"/>
<feature type="domain" description="SnoaL-like" evidence="1">
    <location>
        <begin position="24"/>
        <end position="121"/>
    </location>
</feature>
<dbReference type="Gene3D" id="3.10.450.50">
    <property type="match status" value="1"/>
</dbReference>
<dbReference type="InterPro" id="IPR032710">
    <property type="entry name" value="NTF2-like_dom_sf"/>
</dbReference>
<evidence type="ECO:0000313" key="2">
    <source>
        <dbReference type="EMBL" id="CAB4592749.1"/>
    </source>
</evidence>
<dbReference type="EMBL" id="CAEZSR010000244">
    <property type="protein sequence ID" value="CAB4592749.1"/>
    <property type="molecule type" value="Genomic_DNA"/>
</dbReference>
<organism evidence="2">
    <name type="scientific">freshwater metagenome</name>
    <dbReference type="NCBI Taxonomy" id="449393"/>
    <lineage>
        <taxon>unclassified sequences</taxon>
        <taxon>metagenomes</taxon>
        <taxon>ecological metagenomes</taxon>
    </lineage>
</organism>